<proteinExistence type="predicted"/>
<dbReference type="RefSeq" id="WP_117180358.1">
    <property type="nucleotide sequence ID" value="NZ_QFZK01000033.1"/>
</dbReference>
<gene>
    <name evidence="1" type="ORF">DIC66_22100</name>
</gene>
<dbReference type="EMBL" id="QFZK01000033">
    <property type="protein sequence ID" value="RFO94725.1"/>
    <property type="molecule type" value="Genomic_DNA"/>
</dbReference>
<accession>A0A3E1R5R6</accession>
<evidence type="ECO:0000313" key="2">
    <source>
        <dbReference type="Proteomes" id="UP000260665"/>
    </source>
</evidence>
<comment type="caution">
    <text evidence="1">The sequence shown here is derived from an EMBL/GenBank/DDBJ whole genome shotgun (WGS) entry which is preliminary data.</text>
</comment>
<dbReference type="AlphaFoldDB" id="A0A3E1R5R6"/>
<protein>
    <submittedName>
        <fullName evidence="1">Uncharacterized protein</fullName>
    </submittedName>
</protein>
<keyword evidence="2" id="KW-1185">Reference proteome</keyword>
<evidence type="ECO:0000313" key="1">
    <source>
        <dbReference type="EMBL" id="RFO94725.1"/>
    </source>
</evidence>
<organism evidence="1 2">
    <name type="scientific">Rhodoferax lacus</name>
    <dbReference type="NCBI Taxonomy" id="2184758"/>
    <lineage>
        <taxon>Bacteria</taxon>
        <taxon>Pseudomonadati</taxon>
        <taxon>Pseudomonadota</taxon>
        <taxon>Betaproteobacteria</taxon>
        <taxon>Burkholderiales</taxon>
        <taxon>Comamonadaceae</taxon>
        <taxon>Rhodoferax</taxon>
    </lineage>
</organism>
<reference evidence="1 2" key="1">
    <citation type="submission" date="2018-05" db="EMBL/GenBank/DDBJ databases">
        <title>Rhodoferax soyangensis sp.nov., isolated from an oligotrophic freshwater lake.</title>
        <authorList>
            <person name="Park M."/>
        </authorList>
    </citation>
    <scope>NUCLEOTIDE SEQUENCE [LARGE SCALE GENOMIC DNA]</scope>
    <source>
        <strain evidence="1 2">IMCC26218</strain>
    </source>
</reference>
<dbReference type="Proteomes" id="UP000260665">
    <property type="component" value="Unassembled WGS sequence"/>
</dbReference>
<dbReference type="OrthoDB" id="8909721at2"/>
<name>A0A3E1R5R6_9BURK</name>
<sequence>MPATEIEVTSAGTVAGNELLVPTGKQGITYDHLQDWLGPKLKAKASPKDISKKVLVKGIKQWAVFEEKAGARTLRTVFKIT</sequence>